<dbReference type="PANTHER" id="PTHR23502:SF132">
    <property type="entry name" value="POLYAMINE TRANSPORTER 2-RELATED"/>
    <property type="match status" value="1"/>
</dbReference>
<dbReference type="GO" id="GO:0005886">
    <property type="term" value="C:plasma membrane"/>
    <property type="evidence" value="ECO:0007669"/>
    <property type="project" value="UniProtKB-SubCell"/>
</dbReference>
<dbReference type="RefSeq" id="WP_229743976.1">
    <property type="nucleotide sequence ID" value="NZ_BMJQ01000017.1"/>
</dbReference>
<feature type="transmembrane region" description="Helical" evidence="8">
    <location>
        <begin position="59"/>
        <end position="75"/>
    </location>
</feature>
<dbReference type="Pfam" id="PF07690">
    <property type="entry name" value="MFS_1"/>
    <property type="match status" value="1"/>
</dbReference>
<dbReference type="PROSITE" id="PS50850">
    <property type="entry name" value="MFS"/>
    <property type="match status" value="1"/>
</dbReference>
<accession>A0A8J3E636</accession>
<keyword evidence="3 8" id="KW-0813">Transport</keyword>
<protein>
    <recommendedName>
        <fullName evidence="8">Bcr/CflA family efflux transporter</fullName>
    </recommendedName>
</protein>
<feature type="transmembrane region" description="Helical" evidence="8">
    <location>
        <begin position="225"/>
        <end position="244"/>
    </location>
</feature>
<feature type="transmembrane region" description="Helical" evidence="8">
    <location>
        <begin position="382"/>
        <end position="400"/>
    </location>
</feature>
<feature type="transmembrane region" description="Helical" evidence="8">
    <location>
        <begin position="112"/>
        <end position="133"/>
    </location>
</feature>
<evidence type="ECO:0000256" key="6">
    <source>
        <dbReference type="ARBA" id="ARBA00022989"/>
    </source>
</evidence>
<keyword evidence="7 8" id="KW-0472">Membrane</keyword>
<evidence type="ECO:0000256" key="2">
    <source>
        <dbReference type="ARBA" id="ARBA00006236"/>
    </source>
</evidence>
<feature type="transmembrane region" description="Helical" evidence="8">
    <location>
        <begin position="145"/>
        <end position="170"/>
    </location>
</feature>
<evidence type="ECO:0000313" key="10">
    <source>
        <dbReference type="EMBL" id="GGF40865.1"/>
    </source>
</evidence>
<organism evidence="10 11">
    <name type="scientific">Aliidongia dinghuensis</name>
    <dbReference type="NCBI Taxonomy" id="1867774"/>
    <lineage>
        <taxon>Bacteria</taxon>
        <taxon>Pseudomonadati</taxon>
        <taxon>Pseudomonadota</taxon>
        <taxon>Alphaproteobacteria</taxon>
        <taxon>Rhodospirillales</taxon>
        <taxon>Dongiaceae</taxon>
        <taxon>Aliidongia</taxon>
    </lineage>
</organism>
<feature type="transmembrane region" description="Helical" evidence="8">
    <location>
        <begin position="289"/>
        <end position="310"/>
    </location>
</feature>
<evidence type="ECO:0000256" key="7">
    <source>
        <dbReference type="ARBA" id="ARBA00023136"/>
    </source>
</evidence>
<feature type="transmembrane region" description="Helical" evidence="8">
    <location>
        <begin position="176"/>
        <end position="195"/>
    </location>
</feature>
<keyword evidence="5 8" id="KW-0812">Transmembrane</keyword>
<comment type="similarity">
    <text evidence="2 8">Belongs to the major facilitator superfamily. Bcr/CmlA family.</text>
</comment>
<dbReference type="InterPro" id="IPR020846">
    <property type="entry name" value="MFS_dom"/>
</dbReference>
<dbReference type="Gene3D" id="1.20.1720.10">
    <property type="entry name" value="Multidrug resistance protein D"/>
    <property type="match status" value="1"/>
</dbReference>
<evidence type="ECO:0000256" key="5">
    <source>
        <dbReference type="ARBA" id="ARBA00022692"/>
    </source>
</evidence>
<name>A0A8J3E636_9PROT</name>
<dbReference type="InterPro" id="IPR011701">
    <property type="entry name" value="MFS"/>
</dbReference>
<feature type="transmembrane region" description="Helical" evidence="8">
    <location>
        <begin position="256"/>
        <end position="277"/>
    </location>
</feature>
<evidence type="ECO:0000256" key="4">
    <source>
        <dbReference type="ARBA" id="ARBA00022475"/>
    </source>
</evidence>
<evidence type="ECO:0000313" key="11">
    <source>
        <dbReference type="Proteomes" id="UP000646365"/>
    </source>
</evidence>
<dbReference type="AlphaFoldDB" id="A0A8J3E636"/>
<dbReference type="GO" id="GO:1990961">
    <property type="term" value="P:xenobiotic detoxification by transmembrane export across the plasma membrane"/>
    <property type="evidence" value="ECO:0007669"/>
    <property type="project" value="InterPro"/>
</dbReference>
<comment type="subcellular location">
    <subcellularLocation>
        <location evidence="8">Cell inner membrane</location>
        <topology evidence="8">Multi-pass membrane protein</topology>
    </subcellularLocation>
    <subcellularLocation>
        <location evidence="1">Cell membrane</location>
        <topology evidence="1">Multi-pass membrane protein</topology>
    </subcellularLocation>
</comment>
<dbReference type="EMBL" id="BMJQ01000017">
    <property type="protein sequence ID" value="GGF40865.1"/>
    <property type="molecule type" value="Genomic_DNA"/>
</dbReference>
<evidence type="ECO:0000256" key="3">
    <source>
        <dbReference type="ARBA" id="ARBA00022448"/>
    </source>
</evidence>
<dbReference type="Proteomes" id="UP000646365">
    <property type="component" value="Unassembled WGS sequence"/>
</dbReference>
<feature type="transmembrane region" description="Helical" evidence="8">
    <location>
        <begin position="345"/>
        <end position="370"/>
    </location>
</feature>
<dbReference type="InterPro" id="IPR036259">
    <property type="entry name" value="MFS_trans_sf"/>
</dbReference>
<keyword evidence="11" id="KW-1185">Reference proteome</keyword>
<dbReference type="SUPFAM" id="SSF103473">
    <property type="entry name" value="MFS general substrate transporter"/>
    <property type="match status" value="1"/>
</dbReference>
<feature type="transmembrane region" description="Helical" evidence="8">
    <location>
        <begin position="316"/>
        <end position="333"/>
    </location>
</feature>
<feature type="transmembrane region" description="Helical" evidence="8">
    <location>
        <begin position="20"/>
        <end position="39"/>
    </location>
</feature>
<feature type="domain" description="Major facilitator superfamily (MFS) profile" evidence="9">
    <location>
        <begin position="20"/>
        <end position="405"/>
    </location>
</feature>
<gene>
    <name evidence="10" type="ORF">GCM10011611_54110</name>
</gene>
<comment type="caution">
    <text evidence="10">The sequence shown here is derived from an EMBL/GenBank/DDBJ whole genome shotgun (WGS) entry which is preliminary data.</text>
</comment>
<evidence type="ECO:0000259" key="9">
    <source>
        <dbReference type="PROSITE" id="PS50850"/>
    </source>
</evidence>
<keyword evidence="6 8" id="KW-1133">Transmembrane helix</keyword>
<feature type="transmembrane region" description="Helical" evidence="8">
    <location>
        <begin position="87"/>
        <end position="106"/>
    </location>
</feature>
<proteinExistence type="inferred from homology"/>
<reference evidence="10" key="2">
    <citation type="submission" date="2020-09" db="EMBL/GenBank/DDBJ databases">
        <authorList>
            <person name="Sun Q."/>
            <person name="Zhou Y."/>
        </authorList>
    </citation>
    <scope>NUCLEOTIDE SEQUENCE</scope>
    <source>
        <strain evidence="10">CGMCC 1.15725</strain>
    </source>
</reference>
<dbReference type="PANTHER" id="PTHR23502">
    <property type="entry name" value="MAJOR FACILITATOR SUPERFAMILY"/>
    <property type="match status" value="1"/>
</dbReference>
<evidence type="ECO:0000256" key="8">
    <source>
        <dbReference type="RuleBase" id="RU365088"/>
    </source>
</evidence>
<dbReference type="CDD" id="cd17320">
    <property type="entry name" value="MFS_MdfA_MDR_like"/>
    <property type="match status" value="1"/>
</dbReference>
<sequence>MTVASTSAATPHAGMGFREFVALIAAIMAVNALAVDTMLPALPDIGQSLAIPTENARQWVVTAYLLGFGAAQIVYGPLADHFGRKPILLGGLAAYTIFSLAAGLSVSFEMMLIARVLQGIAAASSRVLVISIVRDCYGGRKMARVMSLAFIVFLAVPILAPSIGQLIMLAFPWRSIFIGLTLFGIAVLAWAALRLPETLHEEDRQPTSIASVVHAFRLTVSNRVAVGYMCGQTLMYGGLVGFINSAQQVFVDVFQAGRLFTTIFALIAVFMAISSVLNARFVGRYGTRVISHSALIGYIVVAGGHATLAIAGHETLVTFALCQSAMMFCFGLVGPNFGAMAMEPLGHVAGTASSVQGFVSTVVGALIGFYVGQHFNGTVTPLTLGFTGCSSLALIAVLWAERGRLFQPTASGIASAADMAH</sequence>
<dbReference type="InterPro" id="IPR004812">
    <property type="entry name" value="Efflux_drug-R_Bcr/CmlA"/>
</dbReference>
<keyword evidence="4" id="KW-1003">Cell membrane</keyword>
<keyword evidence="8" id="KW-0997">Cell inner membrane</keyword>
<dbReference type="GO" id="GO:0042910">
    <property type="term" value="F:xenobiotic transmembrane transporter activity"/>
    <property type="evidence" value="ECO:0007669"/>
    <property type="project" value="InterPro"/>
</dbReference>
<evidence type="ECO:0000256" key="1">
    <source>
        <dbReference type="ARBA" id="ARBA00004651"/>
    </source>
</evidence>
<reference evidence="10" key="1">
    <citation type="journal article" date="2014" name="Int. J. Syst. Evol. Microbiol.">
        <title>Complete genome sequence of Corynebacterium casei LMG S-19264T (=DSM 44701T), isolated from a smear-ripened cheese.</title>
        <authorList>
            <consortium name="US DOE Joint Genome Institute (JGI-PGF)"/>
            <person name="Walter F."/>
            <person name="Albersmeier A."/>
            <person name="Kalinowski J."/>
            <person name="Ruckert C."/>
        </authorList>
    </citation>
    <scope>NUCLEOTIDE SEQUENCE</scope>
    <source>
        <strain evidence="10">CGMCC 1.15725</strain>
    </source>
</reference>
<dbReference type="NCBIfam" id="TIGR00710">
    <property type="entry name" value="efflux_Bcr_CflA"/>
    <property type="match status" value="1"/>
</dbReference>